<dbReference type="EMBL" id="VCAU01000019">
    <property type="protein sequence ID" value="KAF9891386.1"/>
    <property type="molecule type" value="Genomic_DNA"/>
</dbReference>
<reference evidence="1" key="2">
    <citation type="submission" date="2020-02" db="EMBL/GenBank/DDBJ databases">
        <authorList>
            <person name="Gilchrist C.L.M."/>
            <person name="Chooi Y.-H."/>
        </authorList>
    </citation>
    <scope>NUCLEOTIDE SEQUENCE</scope>
    <source>
        <strain evidence="1">MST-FP2251</strain>
    </source>
</reference>
<reference evidence="1" key="1">
    <citation type="journal article" date="2019" name="Beilstein J. Org. Chem.">
        <title>Nanangenines: drimane sesquiterpenoids as the dominant metabolite cohort of a novel Australian fungus, Aspergillus nanangensis.</title>
        <authorList>
            <person name="Lacey H.J."/>
            <person name="Gilchrist C.L.M."/>
            <person name="Crombie A."/>
            <person name="Kalaitzis J.A."/>
            <person name="Vuong D."/>
            <person name="Rutledge P.J."/>
            <person name="Turner P."/>
            <person name="Pitt J.I."/>
            <person name="Lacey E."/>
            <person name="Chooi Y.H."/>
            <person name="Piggott A.M."/>
        </authorList>
    </citation>
    <scope>NUCLEOTIDE SEQUENCE</scope>
    <source>
        <strain evidence="1">MST-FP2251</strain>
    </source>
</reference>
<proteinExistence type="predicted"/>
<accession>A0AAD4GW17</accession>
<protein>
    <recommendedName>
        <fullName evidence="3">PARP catalytic domain-containing protein</fullName>
    </recommendedName>
</protein>
<keyword evidence="2" id="KW-1185">Reference proteome</keyword>
<dbReference type="Gene3D" id="3.90.228.10">
    <property type="match status" value="1"/>
</dbReference>
<gene>
    <name evidence="1" type="ORF">FE257_004242</name>
</gene>
<dbReference type="SUPFAM" id="SSF56399">
    <property type="entry name" value="ADP-ribosylation"/>
    <property type="match status" value="1"/>
</dbReference>
<dbReference type="Proteomes" id="UP001194746">
    <property type="component" value="Unassembled WGS sequence"/>
</dbReference>
<dbReference type="Gene3D" id="6.20.320.10">
    <property type="match status" value="1"/>
</dbReference>
<name>A0AAD4GW17_ASPNN</name>
<evidence type="ECO:0000313" key="1">
    <source>
        <dbReference type="EMBL" id="KAF9891386.1"/>
    </source>
</evidence>
<evidence type="ECO:0008006" key="3">
    <source>
        <dbReference type="Google" id="ProtNLM"/>
    </source>
</evidence>
<comment type="caution">
    <text evidence="1">The sequence shown here is derived from an EMBL/GenBank/DDBJ whole genome shotgun (WGS) entry which is preliminary data.</text>
</comment>
<organism evidence="1 2">
    <name type="scientific">Aspergillus nanangensis</name>
    <dbReference type="NCBI Taxonomy" id="2582783"/>
    <lineage>
        <taxon>Eukaryota</taxon>
        <taxon>Fungi</taxon>
        <taxon>Dikarya</taxon>
        <taxon>Ascomycota</taxon>
        <taxon>Pezizomycotina</taxon>
        <taxon>Eurotiomycetes</taxon>
        <taxon>Eurotiomycetidae</taxon>
        <taxon>Eurotiales</taxon>
        <taxon>Aspergillaceae</taxon>
        <taxon>Aspergillus</taxon>
        <taxon>Aspergillus subgen. Circumdati</taxon>
    </lineage>
</organism>
<dbReference type="AlphaFoldDB" id="A0AAD4GW17"/>
<sequence>MFTREWRHPNQKAKLLSVSIIKNAKEPRFTQIRFHGTQRACTIGNNPLQTCDESECYLCQVLKNGFSIQHSNPKSMFGPGIYTSVVSSKANIYARNYHIRSHKHVLLICAIDPGNSRTMRVAAAPGAGVDSIEGATKPEGGTLEYPETVVFNEKNIKPVGLVVYTREGWQPR</sequence>
<evidence type="ECO:0000313" key="2">
    <source>
        <dbReference type="Proteomes" id="UP001194746"/>
    </source>
</evidence>